<sequence>MIGKEQVDVIDQYAQSIINYVDNQQKIIQLKTTTIEKLNEVTIVHYQKNLDKINQIRQEFEETKNIQNKLDENIQKINQIQNSIEGMESSVDHLDSILKRIETKLTELEKLNDFQEEVVKSEYVQAEDQSFKFVNMPSYNPEQLVEDRLRESIRQSVAQRPINHQDDPTSVKFHRHQSYNQLQAWMEQVGIDMQQHRQIIKDVFRILEKRIAISNRSIQNLIHFIKTFVQHEKQNVEYLRTKNNDINKLFQDGQTLYYPKLDETIKEICNYDQGNAIKILNLLDGIDKFIKEKLDFNIEMFESGISIHRDQYRKAFSNFASSSSKLTKYRRKHQGLYQRQMQGENKGKDLYHTERKLINSFLEMAKLQKNMGQAVTRLFDEVKKQEVHRYQIVITSLRMYLDKHVQLSQSKQQQISAQEELLYGLINQLEPEQVIQSFEVMNFLGQDILRIIQKMLGKQPLTLPQLQDFLCNYPDAYIKLGSVQENHSLVKLRIKNAQIDCGNVLKTWKPCQIIATIDNNILIYLQDNNEFKGKFLCDSSQIVQKTRVPLTAEIKYTKPGFIFDSTKTALLQLEAQDFDSLHGLLFKQPK</sequence>
<dbReference type="InterPro" id="IPR019269">
    <property type="entry name" value="BLOC1_su2"/>
</dbReference>
<feature type="coiled-coil region" evidence="2">
    <location>
        <begin position="43"/>
        <end position="118"/>
    </location>
</feature>
<comment type="similarity">
    <text evidence="1">Belongs to the BLOC1S2 family.</text>
</comment>
<dbReference type="AlphaFoldDB" id="A0A8S1XBA3"/>
<keyword evidence="2" id="KW-0175">Coiled coil</keyword>
<dbReference type="Proteomes" id="UP000689195">
    <property type="component" value="Unassembled WGS sequence"/>
</dbReference>
<accession>A0A8S1XBA3</accession>
<proteinExistence type="inferred from homology"/>
<keyword evidence="4" id="KW-1185">Reference proteome</keyword>
<evidence type="ECO:0000256" key="1">
    <source>
        <dbReference type="ARBA" id="ARBA00008468"/>
    </source>
</evidence>
<evidence type="ECO:0000256" key="2">
    <source>
        <dbReference type="SAM" id="Coils"/>
    </source>
</evidence>
<gene>
    <name evidence="3" type="ORF">PPENT_87.1.T1180076</name>
</gene>
<protein>
    <submittedName>
        <fullName evidence="3">Uncharacterized protein</fullName>
    </submittedName>
</protein>
<comment type="caution">
    <text evidence="3">The sequence shown here is derived from an EMBL/GenBank/DDBJ whole genome shotgun (WGS) entry which is preliminary data.</text>
</comment>
<organism evidence="3 4">
    <name type="scientific">Paramecium pentaurelia</name>
    <dbReference type="NCBI Taxonomy" id="43138"/>
    <lineage>
        <taxon>Eukaryota</taxon>
        <taxon>Sar</taxon>
        <taxon>Alveolata</taxon>
        <taxon>Ciliophora</taxon>
        <taxon>Intramacronucleata</taxon>
        <taxon>Oligohymenophorea</taxon>
        <taxon>Peniculida</taxon>
        <taxon>Parameciidae</taxon>
        <taxon>Paramecium</taxon>
    </lineage>
</organism>
<evidence type="ECO:0000313" key="3">
    <source>
        <dbReference type="EMBL" id="CAD8198334.1"/>
    </source>
</evidence>
<reference evidence="3" key="1">
    <citation type="submission" date="2021-01" db="EMBL/GenBank/DDBJ databases">
        <authorList>
            <consortium name="Genoscope - CEA"/>
            <person name="William W."/>
        </authorList>
    </citation>
    <scope>NUCLEOTIDE SEQUENCE</scope>
</reference>
<dbReference type="EMBL" id="CAJJDO010000118">
    <property type="protein sequence ID" value="CAD8198334.1"/>
    <property type="molecule type" value="Genomic_DNA"/>
</dbReference>
<dbReference type="Pfam" id="PF10046">
    <property type="entry name" value="BLOC1_2"/>
    <property type="match status" value="1"/>
</dbReference>
<name>A0A8S1XBA3_9CILI</name>
<evidence type="ECO:0000313" key="4">
    <source>
        <dbReference type="Proteomes" id="UP000689195"/>
    </source>
</evidence>